<dbReference type="EMBL" id="NBTM02000001">
    <property type="protein sequence ID" value="PNL91042.1"/>
    <property type="molecule type" value="Genomic_DNA"/>
</dbReference>
<comment type="caution">
    <text evidence="5">The sequence shown here is derived from an EMBL/GenBank/DDBJ whole genome shotgun (WGS) entry which is preliminary data.</text>
</comment>
<dbReference type="InterPro" id="IPR058660">
    <property type="entry name" value="WHD_DnaB"/>
</dbReference>
<feature type="compositionally biased region" description="Basic and acidic residues" evidence="2">
    <location>
        <begin position="456"/>
        <end position="468"/>
    </location>
</feature>
<evidence type="ECO:0000256" key="1">
    <source>
        <dbReference type="ARBA" id="ARBA00093462"/>
    </source>
</evidence>
<feature type="domain" description="DnaB/C C-terminal" evidence="3">
    <location>
        <begin position="348"/>
        <end position="421"/>
    </location>
</feature>
<dbReference type="Proteomes" id="UP000192813">
    <property type="component" value="Unassembled WGS sequence"/>
</dbReference>
<gene>
    <name evidence="5" type="ORF">A6J77_001760</name>
</gene>
<feature type="compositionally biased region" description="Basic and acidic residues" evidence="2">
    <location>
        <begin position="477"/>
        <end position="492"/>
    </location>
</feature>
<accession>A0A2J9PL30</accession>
<evidence type="ECO:0000313" key="5">
    <source>
        <dbReference type="EMBL" id="PNL91042.1"/>
    </source>
</evidence>
<feature type="region of interest" description="Disordered" evidence="2">
    <location>
        <begin position="427"/>
        <end position="498"/>
    </location>
</feature>
<dbReference type="AlphaFoldDB" id="A0A2J9PL30"/>
<dbReference type="Pfam" id="PF07261">
    <property type="entry name" value="DnaB_2"/>
    <property type="match status" value="1"/>
</dbReference>
<comment type="similarity">
    <text evidence="1">Belongs to the DnaB/DnaD family.</text>
</comment>
<feature type="compositionally biased region" description="Polar residues" evidence="2">
    <location>
        <begin position="275"/>
        <end position="299"/>
    </location>
</feature>
<proteinExistence type="inferred from homology"/>
<dbReference type="Pfam" id="PF25888">
    <property type="entry name" value="WHD_DnaB"/>
    <property type="match status" value="1"/>
</dbReference>
<organism evidence="5 6">
    <name type="scientific">Aerococcus viridans</name>
    <dbReference type="NCBI Taxonomy" id="1377"/>
    <lineage>
        <taxon>Bacteria</taxon>
        <taxon>Bacillati</taxon>
        <taxon>Bacillota</taxon>
        <taxon>Bacilli</taxon>
        <taxon>Lactobacillales</taxon>
        <taxon>Aerococcaceae</taxon>
        <taxon>Aerococcus</taxon>
    </lineage>
</organism>
<evidence type="ECO:0000256" key="2">
    <source>
        <dbReference type="SAM" id="MobiDB-lite"/>
    </source>
</evidence>
<feature type="region of interest" description="Disordered" evidence="2">
    <location>
        <begin position="274"/>
        <end position="300"/>
    </location>
</feature>
<reference evidence="6" key="1">
    <citation type="submission" date="2017-12" db="EMBL/GenBank/DDBJ databases">
        <title>FDA dAtabase for Regulatory Grade micrObial Sequences (FDA-ARGOS): Supporting development and validation of Infectious Disease Dx tests.</title>
        <authorList>
            <person name="Hoffmann M."/>
            <person name="Allard M."/>
            <person name="Evans P."/>
            <person name="Brown E."/>
            <person name="Tallon L."/>
            <person name="Sadzewicz L."/>
            <person name="Sengamalay N."/>
            <person name="Ott S."/>
            <person name="Godinez A."/>
            <person name="Nagaraj S."/>
            <person name="Vavikolanu K."/>
            <person name="Aluvathingal J."/>
            <person name="Nadendla S."/>
            <person name="Sichtig H."/>
        </authorList>
    </citation>
    <scope>NUCLEOTIDE SEQUENCE [LARGE SCALE GENOMIC DNA]</scope>
    <source>
        <strain evidence="6">FDAARGOS_249</strain>
    </source>
</reference>
<feature type="domain" description="Replicative helicase loading/DNA remodeling protein DnaB N-terminal winged helix" evidence="4">
    <location>
        <begin position="24"/>
        <end position="269"/>
    </location>
</feature>
<dbReference type="InterPro" id="IPR006343">
    <property type="entry name" value="DnaB/C_C"/>
</dbReference>
<name>A0A2J9PL30_9LACT</name>
<dbReference type="RefSeq" id="WP_083067795.1">
    <property type="nucleotide sequence ID" value="NZ_JALXKY010000006.1"/>
</dbReference>
<sequence>MPVTYPWQNLDPKGLVQITQPHWISDIDQQVLLHLYQPIIGGTAYAFYQTLYANIQLSDFASIPLHHFDLMEQMVAGKEQYVKARRQLEAIGLLQIFEKSSHTNQDDVTTIYQLQAPLDSKHIFSDPIMSSLLMDRLGQDRYQLMLDKFSIKVPVDLKSGDWTEVTATFQDVYRLPSQYYPISDEIEDKLVAKNSQTMATTITSSTLNMNTLKELLQSSFISEKAITDEVKEMFVSLHQLYGFDEVDLKELALSATDLRTNKIDVRKLQRLALDRSSNQTGTSNVQPAKQSTQGTSSGLTDRITVSEAKDRQQADQADQHWLGKGLSQEELSLSKLARSYPPIAFAKSIKEQKGGYLTKSEGNAITELIQLEVIQPATLNVMVQFCLIELEQNRLTRSYLESVADDWRQNKVVEPEEAMLYLKQRKQKSAENYEKRQKNRMAKGRYQTQKQSVKPKWLDPDSRQDKYQKPVAAPKTSDQDKPKQDMAVKQENKASLSAQEAEIQQLLQSLNPKEGE</sequence>
<evidence type="ECO:0000313" key="6">
    <source>
        <dbReference type="Proteomes" id="UP000192813"/>
    </source>
</evidence>
<evidence type="ECO:0000259" key="4">
    <source>
        <dbReference type="Pfam" id="PF25888"/>
    </source>
</evidence>
<evidence type="ECO:0000259" key="3">
    <source>
        <dbReference type="Pfam" id="PF07261"/>
    </source>
</evidence>
<protein>
    <submittedName>
        <fullName evidence="5">Replication initiation and membrane attachment protein</fullName>
    </submittedName>
</protein>